<protein>
    <submittedName>
        <fullName evidence="2">Uncharacterized protein</fullName>
    </submittedName>
</protein>
<feature type="compositionally biased region" description="Basic and acidic residues" evidence="1">
    <location>
        <begin position="159"/>
        <end position="170"/>
    </location>
</feature>
<evidence type="ECO:0000256" key="1">
    <source>
        <dbReference type="SAM" id="MobiDB-lite"/>
    </source>
</evidence>
<gene>
    <name evidence="2" type="ORF">EV383_4330</name>
</gene>
<dbReference type="AlphaFoldDB" id="A0A4Q7UZ36"/>
<evidence type="ECO:0000313" key="2">
    <source>
        <dbReference type="EMBL" id="RZT87407.1"/>
    </source>
</evidence>
<evidence type="ECO:0000313" key="3">
    <source>
        <dbReference type="Proteomes" id="UP000291591"/>
    </source>
</evidence>
<feature type="region of interest" description="Disordered" evidence="1">
    <location>
        <begin position="131"/>
        <end position="170"/>
    </location>
</feature>
<name>A0A4Q7UZ36_PSEST</name>
<organism evidence="2 3">
    <name type="scientific">Pseudonocardia sediminis</name>
    <dbReference type="NCBI Taxonomy" id="1397368"/>
    <lineage>
        <taxon>Bacteria</taxon>
        <taxon>Bacillati</taxon>
        <taxon>Actinomycetota</taxon>
        <taxon>Actinomycetes</taxon>
        <taxon>Pseudonocardiales</taxon>
        <taxon>Pseudonocardiaceae</taxon>
        <taxon>Pseudonocardia</taxon>
    </lineage>
</organism>
<dbReference type="EMBL" id="SHKL01000001">
    <property type="protein sequence ID" value="RZT87407.1"/>
    <property type="molecule type" value="Genomic_DNA"/>
</dbReference>
<feature type="compositionally biased region" description="Basic and acidic residues" evidence="1">
    <location>
        <begin position="76"/>
        <end position="97"/>
    </location>
</feature>
<proteinExistence type="predicted"/>
<accession>A0A4Q7UZ36</accession>
<keyword evidence="3" id="KW-1185">Reference proteome</keyword>
<dbReference type="Proteomes" id="UP000291591">
    <property type="component" value="Unassembled WGS sequence"/>
</dbReference>
<reference evidence="2 3" key="1">
    <citation type="submission" date="2019-02" db="EMBL/GenBank/DDBJ databases">
        <title>Sequencing the genomes of 1000 actinobacteria strains.</title>
        <authorList>
            <person name="Klenk H.-P."/>
        </authorList>
    </citation>
    <scope>NUCLEOTIDE SEQUENCE [LARGE SCALE GENOMIC DNA]</scope>
    <source>
        <strain evidence="2 3">DSM 45779</strain>
    </source>
</reference>
<feature type="region of interest" description="Disordered" evidence="1">
    <location>
        <begin position="39"/>
        <end position="97"/>
    </location>
</feature>
<comment type="caution">
    <text evidence="2">The sequence shown here is derived from an EMBL/GenBank/DDBJ whole genome shotgun (WGS) entry which is preliminary data.</text>
</comment>
<sequence>MVQPSTADIERRAREVLARLDPSAADVMRVQGRHVSDRLASDALGKRDHVESSQAISAAMPRRPHWQPRQVVPLSEQRRQEIATAGRPRDVDYPGRGRELADAANESWRHYFSERYGLALDDDLHRDAWLEQQAVEPREDHYAGSPDFDDFDMPGQRAAADEHVQEQVQT</sequence>
<feature type="compositionally biased region" description="Basic and acidic residues" evidence="1">
    <location>
        <begin position="39"/>
        <end position="51"/>
    </location>
</feature>